<dbReference type="GO" id="GO:0044206">
    <property type="term" value="P:UMP salvage"/>
    <property type="evidence" value="ECO:0007669"/>
    <property type="project" value="UniProtKB-UniPathway"/>
</dbReference>
<dbReference type="InterPro" id="IPR000764">
    <property type="entry name" value="Uridine_kinase-like"/>
</dbReference>
<evidence type="ECO:0000256" key="10">
    <source>
        <dbReference type="ARBA" id="ARBA00022691"/>
    </source>
</evidence>
<dbReference type="FunFam" id="3.40.50.300:FF:000339">
    <property type="entry name" value="Uridine kinase"/>
    <property type="match status" value="1"/>
</dbReference>
<dbReference type="GO" id="GO:0009507">
    <property type="term" value="C:chloroplast"/>
    <property type="evidence" value="ECO:0007669"/>
    <property type="project" value="UniProtKB-ARBA"/>
</dbReference>
<accession>A0A2U1N1V8</accession>
<dbReference type="OrthoDB" id="106623at2759"/>
<dbReference type="GO" id="GO:0016757">
    <property type="term" value="F:glycosyltransferase activity"/>
    <property type="evidence" value="ECO:0007669"/>
    <property type="project" value="UniProtKB-KW"/>
</dbReference>
<evidence type="ECO:0000256" key="13">
    <source>
        <dbReference type="ARBA" id="ARBA00023134"/>
    </source>
</evidence>
<evidence type="ECO:0000256" key="1">
    <source>
        <dbReference type="ARBA" id="ARBA00004690"/>
    </source>
</evidence>
<dbReference type="GO" id="GO:0004849">
    <property type="term" value="F:uridine kinase activity"/>
    <property type="evidence" value="ECO:0007669"/>
    <property type="project" value="UniProtKB-EC"/>
</dbReference>
<keyword evidence="9 15" id="KW-0808">Transferase</keyword>
<evidence type="ECO:0000259" key="16">
    <source>
        <dbReference type="Pfam" id="PF00485"/>
    </source>
</evidence>
<dbReference type="EMBL" id="PKPP01003825">
    <property type="protein sequence ID" value="PWA67489.1"/>
    <property type="molecule type" value="Genomic_DNA"/>
</dbReference>
<feature type="domain" description="Phosphoribulokinase/uridine kinase" evidence="16">
    <location>
        <begin position="46"/>
        <end position="283"/>
    </location>
</feature>
<dbReference type="GO" id="GO:0005524">
    <property type="term" value="F:ATP binding"/>
    <property type="evidence" value="ECO:0007669"/>
    <property type="project" value="InterPro"/>
</dbReference>
<dbReference type="Proteomes" id="UP000245207">
    <property type="component" value="Unassembled WGS sequence"/>
</dbReference>
<dbReference type="UniPathway" id="UPA00574">
    <property type="reaction ID" value="UER00637"/>
</dbReference>
<dbReference type="Gene3D" id="3.40.50.2020">
    <property type="match status" value="1"/>
</dbReference>
<dbReference type="SUPFAM" id="SSF53271">
    <property type="entry name" value="PRTase-like"/>
    <property type="match status" value="1"/>
</dbReference>
<dbReference type="InterPro" id="IPR029057">
    <property type="entry name" value="PRTase-like"/>
</dbReference>
<sequence length="977" mass="109487">MPEQTTSIDYVMEAASGPHFSGLRLDDRFLSSSSSALADSIKQPFVIGVSGGTASGKTTVCDMIIQQLHDHRVVLVNQICYAMWACGLCGQSEVRDFGDWGLAKEWGDSFYRGLSAEESERVHEYNFDHPGNVLINVDAFDTEQMLECVEKLKQGNSVQLPIYDFKNHRRCSESFRQVNASDVIILEGILVFHDQRVRDLMNMKIFVDTDADVRLARRIRRDTVERGRDVNSVLEQALQEEYLTSSFISVQYAKFVKPAFDDFVLPSKKYADVIIPRGGDNHVAIDLIVQHIRTKLGQHDLCKIYPNIYVIQSTFQIRGMHTLIRDKEISKHDFVFYSDRLIRLVVEHGLGHLPFTEMQVVTPTGSVYSGVDFCKKLCGVSIVRSGESMENALRACCKGIKIGKILIHRDGDNGKQLIYEKLPKDISERHVLLLDPVLATGNSANQSIELLIQKGVPESYIIFLNLISAPEGIHCVSKRFPAVKIVTSEIDVTLNDEYRVIPGLGPSTSCDGRSIILYPLRCFTDTLVSRCSGCTHEHNLHRPIVLQEATTFFKKHGVSDFTFDTCRLWGWRCRAKLAIRGSSADPQIGLYEEGTHNVVDIPDCKGRGIANITSYPRNIPSSKHKCCRGALEKRSYIFNAILFLERMAVTTYNTSLPASERYRSGRVQVSLVWNARSETSASAEKLNDLATVIFGNRWRHILGERDFWEHVGGIDVYLAPSSFGQANTKFLIFYNGFLISTVHSIDGIVFILQAFDSLLQKLHKYVPLGASVTDLYAGAGVIGLSVRCVEINKESKLAFEKTIERLPSSLDSSISWHHADTSLDPLSWLVGSDVLVVDPPRKGLDPALIGALRAIKQAERKAMTLESPTVNVKDEKRPWILRAREDSVNIPSRTIQEESRSLPQTLIYISCGWESFKENCTALLSSKAWHLSKAHGFNFFPGTQSIEILAVFKRGTGASVKKKKSGKKKKKIKSKIQ</sequence>
<keyword evidence="7 15" id="KW-0489">Methyltransferase</keyword>
<name>A0A2U1N1V8_ARTAN</name>
<dbReference type="GO" id="GO:0005525">
    <property type="term" value="F:GTP binding"/>
    <property type="evidence" value="ECO:0007669"/>
    <property type="project" value="UniProtKB-KW"/>
</dbReference>
<dbReference type="Pfam" id="PF14681">
    <property type="entry name" value="UPRTase"/>
    <property type="match status" value="1"/>
</dbReference>
<dbReference type="InterPro" id="IPR029063">
    <property type="entry name" value="SAM-dependent_MTases_sf"/>
</dbReference>
<evidence type="ECO:0000313" key="18">
    <source>
        <dbReference type="EMBL" id="PWA67489.1"/>
    </source>
</evidence>
<comment type="similarity">
    <text evidence="3">In the N-terminal section; belongs to the uridine kinase family.</text>
</comment>
<keyword evidence="14" id="KW-0511">Multifunctional enzyme</keyword>
<dbReference type="InterPro" id="IPR027417">
    <property type="entry name" value="P-loop_NTPase"/>
</dbReference>
<comment type="pathway">
    <text evidence="2">Pyrimidine metabolism; CTP biosynthesis via salvage pathway; CTP from cytidine: step 1/3.</text>
</comment>
<dbReference type="GO" id="GO:0032259">
    <property type="term" value="P:methylation"/>
    <property type="evidence" value="ECO:0007669"/>
    <property type="project" value="UniProtKB-KW"/>
</dbReference>
<protein>
    <recommendedName>
        <fullName evidence="5">uridine/cytidine kinase</fullName>
        <ecNumber evidence="5">2.7.1.48</ecNumber>
    </recommendedName>
</protein>
<dbReference type="PROSITE" id="PS51687">
    <property type="entry name" value="SAM_MT_RNA_M5U"/>
    <property type="match status" value="1"/>
</dbReference>
<evidence type="ECO:0000256" key="7">
    <source>
        <dbReference type="ARBA" id="ARBA00022603"/>
    </source>
</evidence>
<dbReference type="AlphaFoldDB" id="A0A2U1N1V8"/>
<dbReference type="InterPro" id="IPR000836">
    <property type="entry name" value="PRTase_dom"/>
</dbReference>
<dbReference type="InterPro" id="IPR010280">
    <property type="entry name" value="U5_MeTrfase_fam"/>
</dbReference>
<feature type="domain" description="Phosphoribosyltransferase" evidence="17">
    <location>
        <begin position="313"/>
        <end position="505"/>
    </location>
</feature>
<evidence type="ECO:0000259" key="17">
    <source>
        <dbReference type="Pfam" id="PF14681"/>
    </source>
</evidence>
<evidence type="ECO:0000256" key="5">
    <source>
        <dbReference type="ARBA" id="ARBA00012137"/>
    </source>
</evidence>
<comment type="caution">
    <text evidence="15">Lacks conserved residue(s) required for the propagation of feature annotation.</text>
</comment>
<comment type="similarity">
    <text evidence="15">Belongs to the class I-like SAM-binding methyltransferase superfamily. RNA M5U methyltransferase family.</text>
</comment>
<comment type="pathway">
    <text evidence="1">Pyrimidine metabolism; UMP biosynthesis via salvage pathway; UMP from uridine: step 1/1.</text>
</comment>
<dbReference type="InterPro" id="IPR053304">
    <property type="entry name" value="RNA_M5U_MTase"/>
</dbReference>
<evidence type="ECO:0000256" key="15">
    <source>
        <dbReference type="PROSITE-ProRule" id="PRU01024"/>
    </source>
</evidence>
<proteinExistence type="inferred from homology"/>
<dbReference type="InterPro" id="IPR006083">
    <property type="entry name" value="PRK/URK"/>
</dbReference>
<dbReference type="PANTHER" id="PTHR47548">
    <property type="entry name" value="BNAA06G32370D PROTEIN"/>
    <property type="match status" value="1"/>
</dbReference>
<feature type="binding site" evidence="15">
    <location>
        <position position="838"/>
    </location>
    <ligand>
        <name>S-adenosyl-L-methionine</name>
        <dbReference type="ChEBI" id="CHEBI:59789"/>
    </ligand>
</feature>
<dbReference type="CDD" id="cd02023">
    <property type="entry name" value="UMPK"/>
    <property type="match status" value="1"/>
</dbReference>
<keyword evidence="13" id="KW-0342">GTP-binding</keyword>
<comment type="caution">
    <text evidence="18">The sequence shown here is derived from an EMBL/GenBank/DDBJ whole genome shotgun (WGS) entry which is preliminary data.</text>
</comment>
<evidence type="ECO:0000256" key="3">
    <source>
        <dbReference type="ARBA" id="ARBA00008173"/>
    </source>
</evidence>
<dbReference type="Gene3D" id="3.40.50.150">
    <property type="entry name" value="Vaccinia Virus protein VP39"/>
    <property type="match status" value="1"/>
</dbReference>
<dbReference type="GO" id="GO:0006396">
    <property type="term" value="P:RNA processing"/>
    <property type="evidence" value="ECO:0007669"/>
    <property type="project" value="InterPro"/>
</dbReference>
<evidence type="ECO:0000256" key="11">
    <source>
        <dbReference type="ARBA" id="ARBA00022741"/>
    </source>
</evidence>
<dbReference type="STRING" id="35608.A0A2U1N1V8"/>
<dbReference type="GO" id="GO:0008173">
    <property type="term" value="F:RNA methyltransferase activity"/>
    <property type="evidence" value="ECO:0007669"/>
    <property type="project" value="InterPro"/>
</dbReference>
<dbReference type="GO" id="GO:2000904">
    <property type="term" value="P:regulation of starch metabolic process"/>
    <property type="evidence" value="ECO:0007669"/>
    <property type="project" value="UniProtKB-ARBA"/>
</dbReference>
<feature type="binding site" evidence="15">
    <location>
        <position position="725"/>
    </location>
    <ligand>
        <name>S-adenosyl-L-methionine</name>
        <dbReference type="ChEBI" id="CHEBI:59789"/>
    </ligand>
</feature>
<dbReference type="Gene3D" id="3.40.50.300">
    <property type="entry name" value="P-loop containing nucleotide triphosphate hydrolases"/>
    <property type="match status" value="1"/>
</dbReference>
<organism evidence="18 19">
    <name type="scientific">Artemisia annua</name>
    <name type="common">Sweet wormwood</name>
    <dbReference type="NCBI Taxonomy" id="35608"/>
    <lineage>
        <taxon>Eukaryota</taxon>
        <taxon>Viridiplantae</taxon>
        <taxon>Streptophyta</taxon>
        <taxon>Embryophyta</taxon>
        <taxon>Tracheophyta</taxon>
        <taxon>Spermatophyta</taxon>
        <taxon>Magnoliopsida</taxon>
        <taxon>eudicotyledons</taxon>
        <taxon>Gunneridae</taxon>
        <taxon>Pentapetalae</taxon>
        <taxon>asterids</taxon>
        <taxon>campanulids</taxon>
        <taxon>Asterales</taxon>
        <taxon>Asteraceae</taxon>
        <taxon>Asteroideae</taxon>
        <taxon>Anthemideae</taxon>
        <taxon>Artemisiinae</taxon>
        <taxon>Artemisia</taxon>
    </lineage>
</organism>
<keyword evidence="8" id="KW-0328">Glycosyltransferase</keyword>
<dbReference type="SUPFAM" id="SSF52540">
    <property type="entry name" value="P-loop containing nucleoside triphosphate hydrolases"/>
    <property type="match status" value="1"/>
</dbReference>
<reference evidence="18 19" key="1">
    <citation type="journal article" date="2018" name="Mol. Plant">
        <title>The genome of Artemisia annua provides insight into the evolution of Asteraceae family and artemisinin biosynthesis.</title>
        <authorList>
            <person name="Shen Q."/>
            <person name="Zhang L."/>
            <person name="Liao Z."/>
            <person name="Wang S."/>
            <person name="Yan T."/>
            <person name="Shi P."/>
            <person name="Liu M."/>
            <person name="Fu X."/>
            <person name="Pan Q."/>
            <person name="Wang Y."/>
            <person name="Lv Z."/>
            <person name="Lu X."/>
            <person name="Zhang F."/>
            <person name="Jiang W."/>
            <person name="Ma Y."/>
            <person name="Chen M."/>
            <person name="Hao X."/>
            <person name="Li L."/>
            <person name="Tang Y."/>
            <person name="Lv G."/>
            <person name="Zhou Y."/>
            <person name="Sun X."/>
            <person name="Brodelius P.E."/>
            <person name="Rose J.K.C."/>
            <person name="Tang K."/>
        </authorList>
    </citation>
    <scope>NUCLEOTIDE SEQUENCE [LARGE SCALE GENOMIC DNA]</scope>
    <source>
        <strain evidence="19">cv. Huhao1</strain>
        <tissue evidence="18">Leaf</tissue>
    </source>
</reference>
<evidence type="ECO:0000256" key="12">
    <source>
        <dbReference type="ARBA" id="ARBA00022777"/>
    </source>
</evidence>
<dbReference type="PANTHER" id="PTHR47548:SF1">
    <property type="entry name" value="S-ADENOSYL-L-METHIONINE-DEPENDENT METHYLTRANSFERASES SUPERFAMILY PROTEIN"/>
    <property type="match status" value="1"/>
</dbReference>
<evidence type="ECO:0000256" key="8">
    <source>
        <dbReference type="ARBA" id="ARBA00022676"/>
    </source>
</evidence>
<dbReference type="Pfam" id="PF00485">
    <property type="entry name" value="PRK"/>
    <property type="match status" value="1"/>
</dbReference>
<keyword evidence="12 18" id="KW-0418">Kinase</keyword>
<evidence type="ECO:0000256" key="2">
    <source>
        <dbReference type="ARBA" id="ARBA00004784"/>
    </source>
</evidence>
<dbReference type="SUPFAM" id="SSF53335">
    <property type="entry name" value="S-adenosyl-L-methionine-dependent methyltransferases"/>
    <property type="match status" value="1"/>
</dbReference>
<feature type="binding site" evidence="15">
    <location>
        <position position="790"/>
    </location>
    <ligand>
        <name>S-adenosyl-L-methionine</name>
        <dbReference type="ChEBI" id="CHEBI:59789"/>
    </ligand>
</feature>
<comment type="similarity">
    <text evidence="4">In the C-terminal section; belongs to the UPRTase family.</text>
</comment>
<evidence type="ECO:0000256" key="14">
    <source>
        <dbReference type="ARBA" id="ARBA00023268"/>
    </source>
</evidence>
<feature type="active site" description="Nucleophile" evidence="15">
    <location>
        <position position="911"/>
    </location>
</feature>
<dbReference type="FunFam" id="3.40.50.2020:FF:000015">
    <property type="entry name" value="Uridine kinase"/>
    <property type="match status" value="1"/>
</dbReference>
<dbReference type="CDD" id="cd06223">
    <property type="entry name" value="PRTases_typeI"/>
    <property type="match status" value="1"/>
</dbReference>
<keyword evidence="10 15" id="KW-0949">S-adenosyl-L-methionine</keyword>
<evidence type="ECO:0000256" key="4">
    <source>
        <dbReference type="ARBA" id="ARBA00010723"/>
    </source>
</evidence>
<keyword evidence="11" id="KW-0547">Nucleotide-binding</keyword>
<gene>
    <name evidence="18" type="ORF">CTI12_AA317070</name>
</gene>
<evidence type="ECO:0000313" key="19">
    <source>
        <dbReference type="Proteomes" id="UP000245207"/>
    </source>
</evidence>
<keyword evidence="19" id="KW-1185">Reference proteome</keyword>
<keyword evidence="6" id="KW-0021">Allosteric enzyme</keyword>
<evidence type="ECO:0000256" key="6">
    <source>
        <dbReference type="ARBA" id="ARBA00022533"/>
    </source>
</evidence>
<evidence type="ECO:0000256" key="9">
    <source>
        <dbReference type="ARBA" id="ARBA00022679"/>
    </source>
</evidence>
<dbReference type="EC" id="2.7.1.48" evidence="5"/>